<reference evidence="3 4" key="1">
    <citation type="submission" date="2016-05" db="EMBL/GenBank/DDBJ databases">
        <title>Nuclear genome of Blastocystis sp. subtype 1 NandII.</title>
        <authorList>
            <person name="Gentekaki E."/>
            <person name="Curtis B."/>
            <person name="Stairs C."/>
            <person name="Eme L."/>
            <person name="Herman E."/>
            <person name="Klimes V."/>
            <person name="Arias M.C."/>
            <person name="Elias M."/>
            <person name="Hilliou F."/>
            <person name="Klute M."/>
            <person name="Malik S.-B."/>
            <person name="Pightling A."/>
            <person name="Rachubinski R."/>
            <person name="Salas D."/>
            <person name="Schlacht A."/>
            <person name="Suga H."/>
            <person name="Archibald J."/>
            <person name="Ball S.G."/>
            <person name="Clark G."/>
            <person name="Dacks J."/>
            <person name="Van Der Giezen M."/>
            <person name="Tsaousis A."/>
            <person name="Roger A."/>
        </authorList>
    </citation>
    <scope>NUCLEOTIDE SEQUENCE [LARGE SCALE GENOMIC DNA]</scope>
    <source>
        <strain evidence="4">ATCC 50177 / NandII</strain>
    </source>
</reference>
<dbReference type="GO" id="GO:0006352">
    <property type="term" value="P:DNA-templated transcription initiation"/>
    <property type="evidence" value="ECO:0007669"/>
    <property type="project" value="InterPro"/>
</dbReference>
<evidence type="ECO:0000256" key="1">
    <source>
        <dbReference type="ARBA" id="ARBA00004123"/>
    </source>
</evidence>
<dbReference type="Gene3D" id="1.20.1250.40">
    <property type="match status" value="1"/>
</dbReference>
<keyword evidence="4" id="KW-1185">Reference proteome</keyword>
<dbReference type="GO" id="GO:0000166">
    <property type="term" value="F:nucleotide binding"/>
    <property type="evidence" value="ECO:0007669"/>
    <property type="project" value="InterPro"/>
</dbReference>
<dbReference type="OrthoDB" id="2186918at2759"/>
<protein>
    <submittedName>
        <fullName evidence="3">Uncharacterized protein</fullName>
    </submittedName>
</protein>
<dbReference type="InterPro" id="IPR005574">
    <property type="entry name" value="Rpb4/RPC9"/>
</dbReference>
<dbReference type="AlphaFoldDB" id="A0A196SIS2"/>
<dbReference type="Proteomes" id="UP000078348">
    <property type="component" value="Unassembled WGS sequence"/>
</dbReference>
<evidence type="ECO:0000313" key="3">
    <source>
        <dbReference type="EMBL" id="OAO15844.1"/>
    </source>
</evidence>
<evidence type="ECO:0000313" key="4">
    <source>
        <dbReference type="Proteomes" id="UP000078348"/>
    </source>
</evidence>
<dbReference type="EMBL" id="LXWW01000113">
    <property type="protein sequence ID" value="OAO15844.1"/>
    <property type="molecule type" value="Genomic_DNA"/>
</dbReference>
<accession>A0A196SIS2</accession>
<dbReference type="InterPro" id="IPR038324">
    <property type="entry name" value="Rpb4/RPC9_sf"/>
</dbReference>
<proteinExistence type="predicted"/>
<evidence type="ECO:0000256" key="2">
    <source>
        <dbReference type="ARBA" id="ARBA00023242"/>
    </source>
</evidence>
<dbReference type="GO" id="GO:0005634">
    <property type="term" value="C:nucleus"/>
    <property type="evidence" value="ECO:0007669"/>
    <property type="project" value="UniProtKB-SubCell"/>
</dbReference>
<gene>
    <name evidence="3" type="ORF">AV274_2426</name>
</gene>
<sequence>MNAEPLCNAEVMDLLKTRADTLGAARITVPSMIRDTLKDLSKVAKVTNATVDLSVIQKQKTNLESIECDGDGKTLRLDPVEVCQILNLAPEDEDELKSYMPTLKRFEDYQLSLLPDALK</sequence>
<keyword evidence="2" id="KW-0539">Nucleus</keyword>
<comment type="subcellular location">
    <subcellularLocation>
        <location evidence="1">Nucleus</location>
    </subcellularLocation>
</comment>
<name>A0A196SIS2_BLAHN</name>
<dbReference type="SUPFAM" id="SSF47819">
    <property type="entry name" value="HRDC-like"/>
    <property type="match status" value="1"/>
</dbReference>
<dbReference type="GO" id="GO:0030880">
    <property type="term" value="C:RNA polymerase complex"/>
    <property type="evidence" value="ECO:0007669"/>
    <property type="project" value="InterPro"/>
</dbReference>
<organism evidence="3 4">
    <name type="scientific">Blastocystis sp. subtype 1 (strain ATCC 50177 / NandII)</name>
    <dbReference type="NCBI Taxonomy" id="478820"/>
    <lineage>
        <taxon>Eukaryota</taxon>
        <taxon>Sar</taxon>
        <taxon>Stramenopiles</taxon>
        <taxon>Bigyra</taxon>
        <taxon>Opalozoa</taxon>
        <taxon>Opalinata</taxon>
        <taxon>Blastocystidae</taxon>
        <taxon>Blastocystis</taxon>
    </lineage>
</organism>
<dbReference type="Pfam" id="PF03874">
    <property type="entry name" value="RNA_pol_Rpb4"/>
    <property type="match status" value="1"/>
</dbReference>
<comment type="caution">
    <text evidence="3">The sequence shown here is derived from an EMBL/GenBank/DDBJ whole genome shotgun (WGS) entry which is preliminary data.</text>
</comment>
<dbReference type="InterPro" id="IPR010997">
    <property type="entry name" value="HRDC-like_sf"/>
</dbReference>